<dbReference type="Proteomes" id="UP001054945">
    <property type="component" value="Unassembled WGS sequence"/>
</dbReference>
<proteinExistence type="predicted"/>
<evidence type="ECO:0000313" key="2">
    <source>
        <dbReference type="Proteomes" id="UP001054945"/>
    </source>
</evidence>
<dbReference type="EMBL" id="BPLR01015269">
    <property type="protein sequence ID" value="GIY74875.1"/>
    <property type="molecule type" value="Genomic_DNA"/>
</dbReference>
<gene>
    <name evidence="1" type="ORF">CEXT_716471</name>
</gene>
<keyword evidence="2" id="KW-1185">Reference proteome</keyword>
<dbReference type="AlphaFoldDB" id="A0AAV4VWP9"/>
<reference evidence="1 2" key="1">
    <citation type="submission" date="2021-06" db="EMBL/GenBank/DDBJ databases">
        <title>Caerostris extrusa draft genome.</title>
        <authorList>
            <person name="Kono N."/>
            <person name="Arakawa K."/>
        </authorList>
    </citation>
    <scope>NUCLEOTIDE SEQUENCE [LARGE SCALE GENOMIC DNA]</scope>
</reference>
<comment type="caution">
    <text evidence="1">The sequence shown here is derived from an EMBL/GenBank/DDBJ whole genome shotgun (WGS) entry which is preliminary data.</text>
</comment>
<organism evidence="1 2">
    <name type="scientific">Caerostris extrusa</name>
    <name type="common">Bark spider</name>
    <name type="synonym">Caerostris bankana</name>
    <dbReference type="NCBI Taxonomy" id="172846"/>
    <lineage>
        <taxon>Eukaryota</taxon>
        <taxon>Metazoa</taxon>
        <taxon>Ecdysozoa</taxon>
        <taxon>Arthropoda</taxon>
        <taxon>Chelicerata</taxon>
        <taxon>Arachnida</taxon>
        <taxon>Araneae</taxon>
        <taxon>Araneomorphae</taxon>
        <taxon>Entelegynae</taxon>
        <taxon>Araneoidea</taxon>
        <taxon>Araneidae</taxon>
        <taxon>Caerostris</taxon>
    </lineage>
</organism>
<feature type="non-terminal residue" evidence="1">
    <location>
        <position position="108"/>
    </location>
</feature>
<name>A0AAV4VWP9_CAEEX</name>
<sequence>MGYSGSPPRNASRTIFAHNAARNKSRVIFRHITSMCPFIVFKKNGDEVGWPSSQFETNISKCDIWASFFRTFLSNIPQAQWRFRPSCPPPQPQQRTFWPADISAHLIH</sequence>
<accession>A0AAV4VWP9</accession>
<protein>
    <submittedName>
        <fullName evidence="1">Uncharacterized protein</fullName>
    </submittedName>
</protein>
<evidence type="ECO:0000313" key="1">
    <source>
        <dbReference type="EMBL" id="GIY74875.1"/>
    </source>
</evidence>